<evidence type="ECO:0000313" key="2">
    <source>
        <dbReference type="Proteomes" id="UP000063699"/>
    </source>
</evidence>
<dbReference type="Gene3D" id="3.40.50.12580">
    <property type="match status" value="1"/>
</dbReference>
<organism evidence="1 2">
    <name type="scientific">Kibdelosporangium phytohabitans</name>
    <dbReference type="NCBI Taxonomy" id="860235"/>
    <lineage>
        <taxon>Bacteria</taxon>
        <taxon>Bacillati</taxon>
        <taxon>Actinomycetota</taxon>
        <taxon>Actinomycetes</taxon>
        <taxon>Pseudonocardiales</taxon>
        <taxon>Pseudonocardiaceae</taxon>
        <taxon>Kibdelosporangium</taxon>
    </lineage>
</organism>
<dbReference type="InterPro" id="IPR043148">
    <property type="entry name" value="TagF_C"/>
</dbReference>
<proteinExistence type="predicted"/>
<accession>A0A0N9IDQ0</accession>
<dbReference type="AlphaFoldDB" id="A0A0N9IDQ0"/>
<protein>
    <submittedName>
        <fullName evidence="1">Uncharacterized protein</fullName>
    </submittedName>
</protein>
<reference evidence="1 2" key="1">
    <citation type="submission" date="2015-07" db="EMBL/GenBank/DDBJ databases">
        <title>Genome sequencing of Kibdelosporangium phytohabitans.</title>
        <authorList>
            <person name="Qin S."/>
            <person name="Xing K."/>
        </authorList>
    </citation>
    <scope>NUCLEOTIDE SEQUENCE [LARGE SCALE GENOMIC DNA]</scope>
    <source>
        <strain evidence="1 2">KLBMP1111</strain>
    </source>
</reference>
<dbReference type="Proteomes" id="UP000063699">
    <property type="component" value="Chromosome"/>
</dbReference>
<dbReference type="STRING" id="860235.AOZ06_47210"/>
<dbReference type="KEGG" id="kphy:AOZ06_47210"/>
<sequence>MYERWVRGPIGHGSETRVTRAGCRTVLVMVPTVTAGARLADVLTLVRGDQRIQTVYTVPDDAWPGASDFASACGGLVIPWHQAVNHRFDLVLAASQIGVDRVNGRIMVLPHGAGNLMSRKYFALAGSTAAPHTGLARETLTRQGRLIPAALALTHDNETRVLRRTCPEALPVAVVAGDICYDRMIASVPKYAEYRRALGIDADQKLITVSSTWSTDSVFGQQPELCHRLVQEASAAGSRVALVLHPNVWAAHGRWQVSSWLADCVDDGLLIVPPEEGWRATMVASDYVIGDYGSTTQYAAAIGKRVALATFPRNKIRSGSIADRLASSALRLDLRHPLLPQLGQARKHKRRIAAQVTSRPGQAATILRRMIYQSIELPEPEHQAKLFPVPLPSLVTT</sequence>
<gene>
    <name evidence="1" type="ORF">AOZ06_47210</name>
</gene>
<keyword evidence="2" id="KW-1185">Reference proteome</keyword>
<evidence type="ECO:0000313" key="1">
    <source>
        <dbReference type="EMBL" id="ALG13448.1"/>
    </source>
</evidence>
<dbReference type="EMBL" id="CP012752">
    <property type="protein sequence ID" value="ALG13448.1"/>
    <property type="molecule type" value="Genomic_DNA"/>
</dbReference>
<name>A0A0N9IDQ0_9PSEU</name>